<gene>
    <name evidence="1" type="ORF">BP00DRAFT_473162</name>
</gene>
<organism evidence="1 2">
    <name type="scientific">Aspergillus indologenus CBS 114.80</name>
    <dbReference type="NCBI Taxonomy" id="1450541"/>
    <lineage>
        <taxon>Eukaryota</taxon>
        <taxon>Fungi</taxon>
        <taxon>Dikarya</taxon>
        <taxon>Ascomycota</taxon>
        <taxon>Pezizomycotina</taxon>
        <taxon>Eurotiomycetes</taxon>
        <taxon>Eurotiomycetidae</taxon>
        <taxon>Eurotiales</taxon>
        <taxon>Aspergillaceae</taxon>
        <taxon>Aspergillus</taxon>
        <taxon>Aspergillus subgen. Circumdati</taxon>
    </lineage>
</organism>
<sequence>MLTPYAATIDGLYRDDMGQITRPGFGEEDTEMDELDEISKLDELNKPNEPNKLDETSNISDRFPRLPNEIWDMIASYFAEDLEEELFGPTVLLLDNGIDKPTARKLRELRLLNRSFYIRISPLFARHIHINTARSGLSRPFPLLVYLSNSDYNTQVLRVDITTTIGLASGVMPSLRKLPNIRALNYDYQVRESLTAGEMIYVCNIIMRTLYELPLLYLNELRISFPVVDDNPGFFPLAFSTAHGDVSHVLPRLTNLEFSIPTYHSHDILMPAGALVLNRSFAAWMFWVIHCSTNLQCLTIRSTGAVLDLDQADLDHLTKLRVLRLEGVCMSAATFGRIISLSYGTLHTVELTGIALHSCTWERVLWTLVQLPGLLSFKILDCAYSAQGASRHLDPPVLSPLGPEVSETEAAYALRALMCRVNANRLALGMDRIVLARVL</sequence>
<reference evidence="1 2" key="1">
    <citation type="submission" date="2018-02" db="EMBL/GenBank/DDBJ databases">
        <title>The genomes of Aspergillus section Nigri reveals drivers in fungal speciation.</title>
        <authorList>
            <consortium name="DOE Joint Genome Institute"/>
            <person name="Vesth T.C."/>
            <person name="Nybo J."/>
            <person name="Theobald S."/>
            <person name="Brandl J."/>
            <person name="Frisvad J.C."/>
            <person name="Nielsen K.F."/>
            <person name="Lyhne E.K."/>
            <person name="Kogle M.E."/>
            <person name="Kuo A."/>
            <person name="Riley R."/>
            <person name="Clum A."/>
            <person name="Nolan M."/>
            <person name="Lipzen A."/>
            <person name="Salamov A."/>
            <person name="Henrissat B."/>
            <person name="Wiebenga A."/>
            <person name="De vries R.P."/>
            <person name="Grigoriev I.V."/>
            <person name="Mortensen U.H."/>
            <person name="Andersen M.R."/>
            <person name="Baker S.E."/>
        </authorList>
    </citation>
    <scope>NUCLEOTIDE SEQUENCE [LARGE SCALE GENOMIC DNA]</scope>
    <source>
        <strain evidence="1 2">CBS 114.80</strain>
    </source>
</reference>
<evidence type="ECO:0000313" key="2">
    <source>
        <dbReference type="Proteomes" id="UP000248817"/>
    </source>
</evidence>
<protein>
    <submittedName>
        <fullName evidence="1">Uncharacterized protein</fullName>
    </submittedName>
</protein>
<proteinExistence type="predicted"/>
<accession>A0A2V5I874</accession>
<keyword evidence="2" id="KW-1185">Reference proteome</keyword>
<dbReference type="AlphaFoldDB" id="A0A2V5I874"/>
<evidence type="ECO:0000313" key="1">
    <source>
        <dbReference type="EMBL" id="PYI32241.1"/>
    </source>
</evidence>
<dbReference type="EMBL" id="KZ825494">
    <property type="protein sequence ID" value="PYI32241.1"/>
    <property type="molecule type" value="Genomic_DNA"/>
</dbReference>
<dbReference type="SUPFAM" id="SSF52047">
    <property type="entry name" value="RNI-like"/>
    <property type="match status" value="1"/>
</dbReference>
<dbReference type="Proteomes" id="UP000248817">
    <property type="component" value="Unassembled WGS sequence"/>
</dbReference>
<name>A0A2V5I874_9EURO</name>